<proteinExistence type="predicted"/>
<evidence type="ECO:0000313" key="1">
    <source>
        <dbReference type="EMBL" id="GAU39587.1"/>
    </source>
</evidence>
<sequence>MNYANLGNHLQPAPVPPQAPIPEASSSYVLPLLPKKKKKAFIPFCSLPPAIVPYDLDVLPPPIQRFPPPVDVPIPMHELGFFPPSAAIPGNKETTIPLQSCGCRVTSSS</sequence>
<gene>
    <name evidence="1" type="ORF">TSUD_384700</name>
</gene>
<name>A0A2Z6P9U9_TRISU</name>
<dbReference type="Proteomes" id="UP000242715">
    <property type="component" value="Unassembled WGS sequence"/>
</dbReference>
<protein>
    <submittedName>
        <fullName evidence="1">Uncharacterized protein</fullName>
    </submittedName>
</protein>
<evidence type="ECO:0000313" key="2">
    <source>
        <dbReference type="Proteomes" id="UP000242715"/>
    </source>
</evidence>
<dbReference type="AlphaFoldDB" id="A0A2Z6P9U9"/>
<reference evidence="2" key="1">
    <citation type="journal article" date="2017" name="Front. Plant Sci.">
        <title>Climate Clever Clovers: New Paradigm to Reduce the Environmental Footprint of Ruminants by Breeding Low Methanogenic Forages Utilizing Haplotype Variation.</title>
        <authorList>
            <person name="Kaur P."/>
            <person name="Appels R."/>
            <person name="Bayer P.E."/>
            <person name="Keeble-Gagnere G."/>
            <person name="Wang J."/>
            <person name="Hirakawa H."/>
            <person name="Shirasawa K."/>
            <person name="Vercoe P."/>
            <person name="Stefanova K."/>
            <person name="Durmic Z."/>
            <person name="Nichols P."/>
            <person name="Revell C."/>
            <person name="Isobe S.N."/>
            <person name="Edwards D."/>
            <person name="Erskine W."/>
        </authorList>
    </citation>
    <scope>NUCLEOTIDE SEQUENCE [LARGE SCALE GENOMIC DNA]</scope>
    <source>
        <strain evidence="2">cv. Daliak</strain>
    </source>
</reference>
<dbReference type="EMBL" id="DF973768">
    <property type="protein sequence ID" value="GAU39587.1"/>
    <property type="molecule type" value="Genomic_DNA"/>
</dbReference>
<organism evidence="1 2">
    <name type="scientific">Trifolium subterraneum</name>
    <name type="common">Subterranean clover</name>
    <dbReference type="NCBI Taxonomy" id="3900"/>
    <lineage>
        <taxon>Eukaryota</taxon>
        <taxon>Viridiplantae</taxon>
        <taxon>Streptophyta</taxon>
        <taxon>Embryophyta</taxon>
        <taxon>Tracheophyta</taxon>
        <taxon>Spermatophyta</taxon>
        <taxon>Magnoliopsida</taxon>
        <taxon>eudicotyledons</taxon>
        <taxon>Gunneridae</taxon>
        <taxon>Pentapetalae</taxon>
        <taxon>rosids</taxon>
        <taxon>fabids</taxon>
        <taxon>Fabales</taxon>
        <taxon>Fabaceae</taxon>
        <taxon>Papilionoideae</taxon>
        <taxon>50 kb inversion clade</taxon>
        <taxon>NPAAA clade</taxon>
        <taxon>Hologalegina</taxon>
        <taxon>IRL clade</taxon>
        <taxon>Trifolieae</taxon>
        <taxon>Trifolium</taxon>
    </lineage>
</organism>
<accession>A0A2Z6P9U9</accession>
<keyword evidence="2" id="KW-1185">Reference proteome</keyword>